<reference evidence="1 2" key="1">
    <citation type="journal article" date="2015" name="Stand. Genomic Sci.">
        <title>High quality draft genome sequence of the moderately halophilic bacterium Pontibacillus yanchengensis Y32(T) and comparison among Pontibacillus genomes.</title>
        <authorList>
            <person name="Huang J."/>
            <person name="Qiao Z.X."/>
            <person name="Tang J.W."/>
            <person name="Wang G."/>
        </authorList>
    </citation>
    <scope>NUCLEOTIDE SEQUENCE [LARGE SCALE GENOMIC DNA]</scope>
    <source>
        <strain evidence="1 2">Y32</strain>
    </source>
</reference>
<gene>
    <name evidence="1" type="ORF">N782_15330</name>
</gene>
<dbReference type="Proteomes" id="UP000030147">
    <property type="component" value="Unassembled WGS sequence"/>
</dbReference>
<name>A0A0A2TYK7_9BACI</name>
<accession>A0A0A2TYK7</accession>
<keyword evidence="2" id="KW-1185">Reference proteome</keyword>
<evidence type="ECO:0000313" key="1">
    <source>
        <dbReference type="EMBL" id="KGP74320.1"/>
    </source>
</evidence>
<sequence>MVPAYVREKLSLYSYMIKRGKPAASMALQSRYVEDVRELLAQLGVSYKLQPLTDGWDTLWMYKHPHILDIIEQLPQAPKSSFDHWVLGKLYGYDEASISEFLLKLDRTP</sequence>
<comment type="caution">
    <text evidence="1">The sequence shown here is derived from an EMBL/GenBank/DDBJ whole genome shotgun (WGS) entry which is preliminary data.</text>
</comment>
<dbReference type="AlphaFoldDB" id="A0A0A2TYK7"/>
<evidence type="ECO:0000313" key="2">
    <source>
        <dbReference type="Proteomes" id="UP000030147"/>
    </source>
</evidence>
<proteinExistence type="predicted"/>
<dbReference type="eggNOG" id="ENOG50337EI">
    <property type="taxonomic scope" value="Bacteria"/>
</dbReference>
<organism evidence="1 2">
    <name type="scientific">Pontibacillus yanchengensis Y32</name>
    <dbReference type="NCBI Taxonomy" id="1385514"/>
    <lineage>
        <taxon>Bacteria</taxon>
        <taxon>Bacillati</taxon>
        <taxon>Bacillota</taxon>
        <taxon>Bacilli</taxon>
        <taxon>Bacillales</taxon>
        <taxon>Bacillaceae</taxon>
        <taxon>Pontibacillus</taxon>
    </lineage>
</organism>
<protein>
    <submittedName>
        <fullName evidence="1">Uncharacterized protein</fullName>
    </submittedName>
</protein>
<dbReference type="EMBL" id="AVBF01000003">
    <property type="protein sequence ID" value="KGP74320.1"/>
    <property type="molecule type" value="Genomic_DNA"/>
</dbReference>